<protein>
    <submittedName>
        <fullName evidence="1">Tubulin--tyrosine ligase-like protein 12</fullName>
    </submittedName>
</protein>
<dbReference type="PANTHER" id="PTHR46088:SF1">
    <property type="entry name" value="TUBULIN--TYROSINE LIGASE-LIKE PROTEIN 12"/>
    <property type="match status" value="1"/>
</dbReference>
<dbReference type="Proteomes" id="UP001626550">
    <property type="component" value="Unassembled WGS sequence"/>
</dbReference>
<dbReference type="InterPro" id="IPR027749">
    <property type="entry name" value="TTLL12"/>
</dbReference>
<dbReference type="AlphaFoldDB" id="A0ABD2QKW0"/>
<reference evidence="1 2" key="1">
    <citation type="submission" date="2024-11" db="EMBL/GenBank/DDBJ databases">
        <title>Adaptive evolution of stress response genes in parasites aligns with host niche diversity.</title>
        <authorList>
            <person name="Hahn C."/>
            <person name="Resl P."/>
        </authorList>
    </citation>
    <scope>NUCLEOTIDE SEQUENCE [LARGE SCALE GENOMIC DNA]</scope>
    <source>
        <strain evidence="1">EGGRZ-B1_66</strain>
        <tissue evidence="1">Body</tissue>
    </source>
</reference>
<organism evidence="1 2">
    <name type="scientific">Cichlidogyrus casuarinus</name>
    <dbReference type="NCBI Taxonomy" id="1844966"/>
    <lineage>
        <taxon>Eukaryota</taxon>
        <taxon>Metazoa</taxon>
        <taxon>Spiralia</taxon>
        <taxon>Lophotrochozoa</taxon>
        <taxon>Platyhelminthes</taxon>
        <taxon>Monogenea</taxon>
        <taxon>Monopisthocotylea</taxon>
        <taxon>Dactylogyridea</taxon>
        <taxon>Ancyrocephalidae</taxon>
        <taxon>Cichlidogyrus</taxon>
    </lineage>
</organism>
<dbReference type="PANTHER" id="PTHR46088">
    <property type="entry name" value="TUBULIN--TYROSINE LIGASE-LIKE PROTEIN 12"/>
    <property type="match status" value="1"/>
</dbReference>
<comment type="caution">
    <text evidence="1">The sequence shown here is derived from an EMBL/GenBank/DDBJ whole genome shotgun (WGS) entry which is preliminary data.</text>
</comment>
<dbReference type="EMBL" id="JBJKFK010000071">
    <property type="protein sequence ID" value="KAL3320178.1"/>
    <property type="molecule type" value="Genomic_DNA"/>
</dbReference>
<evidence type="ECO:0000313" key="2">
    <source>
        <dbReference type="Proteomes" id="UP001626550"/>
    </source>
</evidence>
<dbReference type="Gene3D" id="3.30.470.20">
    <property type="entry name" value="ATP-grasp fold, B domain"/>
    <property type="match status" value="1"/>
</dbReference>
<evidence type="ECO:0000313" key="1">
    <source>
        <dbReference type="EMBL" id="KAL3320178.1"/>
    </source>
</evidence>
<keyword evidence="2" id="KW-1185">Reference proteome</keyword>
<proteinExistence type="predicted"/>
<dbReference type="InterPro" id="IPR004344">
    <property type="entry name" value="TTL/TTLL_fam"/>
</dbReference>
<dbReference type="PROSITE" id="PS51221">
    <property type="entry name" value="TTL"/>
    <property type="match status" value="1"/>
</dbReference>
<sequence>MPRSICYSILWPISSKIKKDDEITLDYVHHVKPELKKYKIFPWFEEDFSTESSRRTYCLTDQFFHSHLNDPGLTVLGHNHIAEKDKYKVFTDMPFIAIGLQNCSLFEVVCDPKQSDICWFHFAERELIKDLPQHVMINQLIGDRVLTLKPLLAALASDPGVIQVTGAGSELDVTNHPLTSSWYPVTFNLVHELPQFLAHYQRLEKMDSISYWICRPWTVAQPSEIVITNSADQIVAVSEGLPMLVSRYISKPILFHRSDLNGKVKFDLRFIVCLRSSHPLQLYIFKNFVPRFSQSEFDLKDLNNHKRHLTTQTGRKDSMEKALTDATFVNELQTQYPSIIWPTVEKSMHSVILKAFKAATMYSYPRGLKALANCRAMFAVDIMLEEQSNSIVPLISGIHLNPDCSSIFDTHPEFYKHIFTCLFTSESQFSHSQSFSKFFRI</sequence>
<accession>A0ABD2QKW0</accession>
<dbReference type="Pfam" id="PF03133">
    <property type="entry name" value="TTL"/>
    <property type="match status" value="1"/>
</dbReference>
<gene>
    <name evidence="1" type="primary">TTLL12</name>
    <name evidence="1" type="ORF">Ciccas_001146</name>
</gene>
<name>A0ABD2QKW0_9PLAT</name>